<dbReference type="OMA" id="MMGFANS"/>
<dbReference type="InParanoid" id="A0A200R2E9"/>
<organism evidence="1 2">
    <name type="scientific">Macleaya cordata</name>
    <name type="common">Five-seeded plume-poppy</name>
    <name type="synonym">Bocconia cordata</name>
    <dbReference type="NCBI Taxonomy" id="56857"/>
    <lineage>
        <taxon>Eukaryota</taxon>
        <taxon>Viridiplantae</taxon>
        <taxon>Streptophyta</taxon>
        <taxon>Embryophyta</taxon>
        <taxon>Tracheophyta</taxon>
        <taxon>Spermatophyta</taxon>
        <taxon>Magnoliopsida</taxon>
        <taxon>Ranunculales</taxon>
        <taxon>Papaveraceae</taxon>
        <taxon>Papaveroideae</taxon>
        <taxon>Macleaya</taxon>
    </lineage>
</organism>
<protein>
    <submittedName>
        <fullName evidence="1">Uncharacterized protein</fullName>
    </submittedName>
</protein>
<comment type="caution">
    <text evidence="1">The sequence shown here is derived from an EMBL/GenBank/DDBJ whole genome shotgun (WGS) entry which is preliminary data.</text>
</comment>
<sequence length="177" mass="19394">MKMCKGLRRYYWSRKQGYERLDGSGFRRKNGRVELAKFGSSSSSSDRQNNKKRCWRIKITPKLKLFFKRNTPKKILTRLRDAYVNMMLGFANSSVFNSGFGGAIGGGGGGGGFAASVGGGYSFGKPVLKEYDEKVIVEFYKSLMAQGRLLPRDAARIVDGDGGGGGGGMVLCRRPLP</sequence>
<dbReference type="AlphaFoldDB" id="A0A200R2E9"/>
<dbReference type="PANTHER" id="PTHR33702">
    <property type="entry name" value="BNAA09G40010D PROTEIN"/>
    <property type="match status" value="1"/>
</dbReference>
<dbReference type="Proteomes" id="UP000195402">
    <property type="component" value="Unassembled WGS sequence"/>
</dbReference>
<keyword evidence="2" id="KW-1185">Reference proteome</keyword>
<proteinExistence type="predicted"/>
<evidence type="ECO:0000313" key="1">
    <source>
        <dbReference type="EMBL" id="OVA16845.1"/>
    </source>
</evidence>
<name>A0A200R2E9_MACCD</name>
<dbReference type="OrthoDB" id="1898021at2759"/>
<reference evidence="1 2" key="1">
    <citation type="journal article" date="2017" name="Mol. Plant">
        <title>The Genome of Medicinal Plant Macleaya cordata Provides New Insights into Benzylisoquinoline Alkaloids Metabolism.</title>
        <authorList>
            <person name="Liu X."/>
            <person name="Liu Y."/>
            <person name="Huang P."/>
            <person name="Ma Y."/>
            <person name="Qing Z."/>
            <person name="Tang Q."/>
            <person name="Cao H."/>
            <person name="Cheng P."/>
            <person name="Zheng Y."/>
            <person name="Yuan Z."/>
            <person name="Zhou Y."/>
            <person name="Liu J."/>
            <person name="Tang Z."/>
            <person name="Zhuo Y."/>
            <person name="Zhang Y."/>
            <person name="Yu L."/>
            <person name="Huang J."/>
            <person name="Yang P."/>
            <person name="Peng Q."/>
            <person name="Zhang J."/>
            <person name="Jiang W."/>
            <person name="Zhang Z."/>
            <person name="Lin K."/>
            <person name="Ro D.K."/>
            <person name="Chen X."/>
            <person name="Xiong X."/>
            <person name="Shang Y."/>
            <person name="Huang S."/>
            <person name="Zeng J."/>
        </authorList>
    </citation>
    <scope>NUCLEOTIDE SEQUENCE [LARGE SCALE GENOMIC DNA]</scope>
    <source>
        <strain evidence="2">cv. BLH2017</strain>
        <tissue evidence="1">Root</tissue>
    </source>
</reference>
<gene>
    <name evidence="1" type="ORF">BVC80_1543g312</name>
</gene>
<accession>A0A200R2E9</accession>
<dbReference type="PANTHER" id="PTHR33702:SF5">
    <property type="entry name" value="OS01G0308600 PROTEIN"/>
    <property type="match status" value="1"/>
</dbReference>
<dbReference type="EMBL" id="MVGT01000481">
    <property type="protein sequence ID" value="OVA16845.1"/>
    <property type="molecule type" value="Genomic_DNA"/>
</dbReference>
<dbReference type="FunCoup" id="A0A200R2E9">
    <property type="interactions" value="465"/>
</dbReference>
<evidence type="ECO:0000313" key="2">
    <source>
        <dbReference type="Proteomes" id="UP000195402"/>
    </source>
</evidence>
<dbReference type="STRING" id="56857.A0A200R2E9"/>